<dbReference type="Proteomes" id="UP000326062">
    <property type="component" value="Chromosome 12"/>
</dbReference>
<dbReference type="EMBL" id="VCEB01000012">
    <property type="protein sequence ID" value="KAB0371623.1"/>
    <property type="molecule type" value="Genomic_DNA"/>
</dbReference>
<proteinExistence type="predicted"/>
<name>A0A5N3XGP9_MUNRE</name>
<evidence type="ECO:0000256" key="7">
    <source>
        <dbReference type="ARBA" id="ARBA00047899"/>
    </source>
</evidence>
<dbReference type="InterPro" id="IPR000719">
    <property type="entry name" value="Prot_kinase_dom"/>
</dbReference>
<dbReference type="GO" id="GO:0035556">
    <property type="term" value="P:intracellular signal transduction"/>
    <property type="evidence" value="ECO:0007669"/>
    <property type="project" value="TreeGrafter"/>
</dbReference>
<comment type="catalytic activity">
    <reaction evidence="7">
        <text>L-threonyl-[protein] + ATP = O-phospho-L-threonyl-[protein] + ADP + H(+)</text>
        <dbReference type="Rhea" id="RHEA:46608"/>
        <dbReference type="Rhea" id="RHEA-COMP:11060"/>
        <dbReference type="Rhea" id="RHEA-COMP:11605"/>
        <dbReference type="ChEBI" id="CHEBI:15378"/>
        <dbReference type="ChEBI" id="CHEBI:30013"/>
        <dbReference type="ChEBI" id="CHEBI:30616"/>
        <dbReference type="ChEBI" id="CHEBI:61977"/>
        <dbReference type="ChEBI" id="CHEBI:456216"/>
        <dbReference type="EC" id="2.7.11.1"/>
    </reaction>
</comment>
<dbReference type="Gene3D" id="1.10.510.10">
    <property type="entry name" value="Transferase(Phosphotransferase) domain 1"/>
    <property type="match status" value="1"/>
</dbReference>
<organism evidence="10 11">
    <name type="scientific">Muntiacus reevesi</name>
    <name type="common">Reeves' muntjac</name>
    <name type="synonym">Cervus reevesi</name>
    <dbReference type="NCBI Taxonomy" id="9886"/>
    <lineage>
        <taxon>Eukaryota</taxon>
        <taxon>Metazoa</taxon>
        <taxon>Chordata</taxon>
        <taxon>Craniata</taxon>
        <taxon>Vertebrata</taxon>
        <taxon>Euteleostomi</taxon>
        <taxon>Mammalia</taxon>
        <taxon>Eutheria</taxon>
        <taxon>Laurasiatheria</taxon>
        <taxon>Artiodactyla</taxon>
        <taxon>Ruminantia</taxon>
        <taxon>Pecora</taxon>
        <taxon>Cervidae</taxon>
        <taxon>Muntiacinae</taxon>
        <taxon>Muntiacus</taxon>
    </lineage>
</organism>
<keyword evidence="11" id="KW-1185">Reference proteome</keyword>
<dbReference type="PANTHER" id="PTHR24346">
    <property type="entry name" value="MAP/MICROTUBULE AFFINITY-REGULATING KINASE"/>
    <property type="match status" value="1"/>
</dbReference>
<dbReference type="Pfam" id="PF00069">
    <property type="entry name" value="Pkinase"/>
    <property type="match status" value="1"/>
</dbReference>
<sequence>MAGLTLNHLLLDAKNNVRISDFGLSNQWHPGKKLDTFCGSHMFAAPEELRYVGSAMDVWSLGVVLYIMVTGSLPFRG</sequence>
<dbReference type="EC" id="2.7.11.1" evidence="1"/>
<reference evidence="10 11" key="1">
    <citation type="submission" date="2019-06" db="EMBL/GenBank/DDBJ databases">
        <title>Discovery of a novel chromosome fission-fusion reversal in muntjac.</title>
        <authorList>
            <person name="Mudd A.B."/>
            <person name="Bredeson J.V."/>
            <person name="Baum R."/>
            <person name="Hockemeyer D."/>
            <person name="Rokhsar D.S."/>
        </authorList>
    </citation>
    <scope>NUCLEOTIDE SEQUENCE [LARGE SCALE GENOMIC DNA]</scope>
    <source>
        <strain evidence="10">UCam_UCB_Mr</strain>
        <tissue evidence="10">Fibroblast cell line</tissue>
    </source>
</reference>
<dbReference type="SUPFAM" id="SSF56112">
    <property type="entry name" value="Protein kinase-like (PK-like)"/>
    <property type="match status" value="1"/>
</dbReference>
<feature type="domain" description="Protein kinase" evidence="9">
    <location>
        <begin position="1"/>
        <end position="77"/>
    </location>
</feature>
<gene>
    <name evidence="10" type="ORF">FD755_016561</name>
</gene>
<keyword evidence="6" id="KW-0067">ATP-binding</keyword>
<dbReference type="InterPro" id="IPR011009">
    <property type="entry name" value="Kinase-like_dom_sf"/>
</dbReference>
<protein>
    <recommendedName>
        <fullName evidence="1">non-specific serine/threonine protein kinase</fullName>
        <ecNumber evidence="1">2.7.11.1</ecNumber>
    </recommendedName>
</protein>
<dbReference type="GO" id="GO:0005524">
    <property type="term" value="F:ATP binding"/>
    <property type="evidence" value="ECO:0007669"/>
    <property type="project" value="UniProtKB-KW"/>
</dbReference>
<evidence type="ECO:0000313" key="10">
    <source>
        <dbReference type="EMBL" id="KAB0371623.1"/>
    </source>
</evidence>
<evidence type="ECO:0000259" key="9">
    <source>
        <dbReference type="PROSITE" id="PS50011"/>
    </source>
</evidence>
<keyword evidence="2" id="KW-0723">Serine/threonine-protein kinase</keyword>
<dbReference type="PROSITE" id="PS50011">
    <property type="entry name" value="PROTEIN_KINASE_DOM"/>
    <property type="match status" value="1"/>
</dbReference>
<dbReference type="GO" id="GO:0005737">
    <property type="term" value="C:cytoplasm"/>
    <property type="evidence" value="ECO:0007669"/>
    <property type="project" value="TreeGrafter"/>
</dbReference>
<comment type="catalytic activity">
    <reaction evidence="8">
        <text>L-seryl-[protein] + ATP = O-phospho-L-seryl-[protein] + ADP + H(+)</text>
        <dbReference type="Rhea" id="RHEA:17989"/>
        <dbReference type="Rhea" id="RHEA-COMP:9863"/>
        <dbReference type="Rhea" id="RHEA-COMP:11604"/>
        <dbReference type="ChEBI" id="CHEBI:15378"/>
        <dbReference type="ChEBI" id="CHEBI:29999"/>
        <dbReference type="ChEBI" id="CHEBI:30616"/>
        <dbReference type="ChEBI" id="CHEBI:83421"/>
        <dbReference type="ChEBI" id="CHEBI:456216"/>
        <dbReference type="EC" id="2.7.11.1"/>
    </reaction>
</comment>
<dbReference type="AlphaFoldDB" id="A0A5N3XGP9"/>
<keyword evidence="4" id="KW-0547">Nucleotide-binding</keyword>
<dbReference type="GO" id="GO:0050321">
    <property type="term" value="F:tau-protein kinase activity"/>
    <property type="evidence" value="ECO:0007669"/>
    <property type="project" value="TreeGrafter"/>
</dbReference>
<evidence type="ECO:0000256" key="3">
    <source>
        <dbReference type="ARBA" id="ARBA00022679"/>
    </source>
</evidence>
<dbReference type="PANTHER" id="PTHR24346:SF56">
    <property type="entry name" value="SERINE_THREONINE-PROTEIN KINASE MARK2"/>
    <property type="match status" value="1"/>
</dbReference>
<evidence type="ECO:0000313" key="11">
    <source>
        <dbReference type="Proteomes" id="UP000326062"/>
    </source>
</evidence>
<evidence type="ECO:0000256" key="2">
    <source>
        <dbReference type="ARBA" id="ARBA00022527"/>
    </source>
</evidence>
<comment type="caution">
    <text evidence="10">The sequence shown here is derived from an EMBL/GenBank/DDBJ whole genome shotgun (WGS) entry which is preliminary data.</text>
</comment>
<keyword evidence="5" id="KW-0418">Kinase</keyword>
<evidence type="ECO:0000256" key="1">
    <source>
        <dbReference type="ARBA" id="ARBA00012513"/>
    </source>
</evidence>
<accession>A0A5N3XGP9</accession>
<dbReference type="GO" id="GO:0000226">
    <property type="term" value="P:microtubule cytoskeleton organization"/>
    <property type="evidence" value="ECO:0007669"/>
    <property type="project" value="TreeGrafter"/>
</dbReference>
<evidence type="ECO:0000256" key="4">
    <source>
        <dbReference type="ARBA" id="ARBA00022741"/>
    </source>
</evidence>
<keyword evidence="3" id="KW-0808">Transferase</keyword>
<evidence type="ECO:0000256" key="8">
    <source>
        <dbReference type="ARBA" id="ARBA00048679"/>
    </source>
</evidence>
<evidence type="ECO:0000256" key="5">
    <source>
        <dbReference type="ARBA" id="ARBA00022777"/>
    </source>
</evidence>
<evidence type="ECO:0000256" key="6">
    <source>
        <dbReference type="ARBA" id="ARBA00022840"/>
    </source>
</evidence>